<organism evidence="2 3">
    <name type="scientific">Arthrobacter livingstonensis</name>
    <dbReference type="NCBI Taxonomy" id="670078"/>
    <lineage>
        <taxon>Bacteria</taxon>
        <taxon>Bacillati</taxon>
        <taxon>Actinomycetota</taxon>
        <taxon>Actinomycetes</taxon>
        <taxon>Micrococcales</taxon>
        <taxon>Micrococcaceae</taxon>
        <taxon>Arthrobacter</taxon>
    </lineage>
</organism>
<evidence type="ECO:0000256" key="1">
    <source>
        <dbReference type="SAM" id="Phobius"/>
    </source>
</evidence>
<evidence type="ECO:0000313" key="2">
    <source>
        <dbReference type="EMBL" id="PYI66760.1"/>
    </source>
</evidence>
<gene>
    <name evidence="2" type="ORF">CVV68_13225</name>
</gene>
<evidence type="ECO:0008006" key="4">
    <source>
        <dbReference type="Google" id="ProtNLM"/>
    </source>
</evidence>
<feature type="transmembrane region" description="Helical" evidence="1">
    <location>
        <begin position="169"/>
        <end position="186"/>
    </location>
</feature>
<evidence type="ECO:0000313" key="3">
    <source>
        <dbReference type="Proteomes" id="UP000247832"/>
    </source>
</evidence>
<dbReference type="EMBL" id="QJVD01000013">
    <property type="protein sequence ID" value="PYI66760.1"/>
    <property type="molecule type" value="Genomic_DNA"/>
</dbReference>
<feature type="transmembrane region" description="Helical" evidence="1">
    <location>
        <begin position="139"/>
        <end position="162"/>
    </location>
</feature>
<sequence length="233" mass="23998">MQWTRTDTVRRWIVVCGLIAGPLLLVLSVSINLTAPTDSLRADFDSMTAHPGLVVLEALLETIGFMVVLAAMAGATVALRGRGSALGTWGAVLAMLGIVGFSFSNANGFTLAELAQLPDHDAGFATADALMTSSTAGTVGTVGMLLEIAGQLGILLVIAGLIRARLVPVWLLLPVVAGIAINFVVGTMLGTLIADLLLLATGTWIAICLGRCSRGAWLGMHSASPVPHSTVTA</sequence>
<dbReference type="Proteomes" id="UP000247832">
    <property type="component" value="Unassembled WGS sequence"/>
</dbReference>
<feature type="transmembrane region" description="Helical" evidence="1">
    <location>
        <begin position="86"/>
        <end position="104"/>
    </location>
</feature>
<dbReference type="AlphaFoldDB" id="A0A2V5LII8"/>
<feature type="transmembrane region" description="Helical" evidence="1">
    <location>
        <begin position="53"/>
        <end position="79"/>
    </location>
</feature>
<dbReference type="RefSeq" id="WP_110501477.1">
    <property type="nucleotide sequence ID" value="NZ_QJVD01000013.1"/>
</dbReference>
<feature type="transmembrane region" description="Helical" evidence="1">
    <location>
        <begin position="12"/>
        <end position="33"/>
    </location>
</feature>
<protein>
    <recommendedName>
        <fullName evidence="4">DUF4386 domain-containing protein</fullName>
    </recommendedName>
</protein>
<proteinExistence type="predicted"/>
<keyword evidence="3" id="KW-1185">Reference proteome</keyword>
<reference evidence="2 3" key="1">
    <citation type="submission" date="2018-05" db="EMBL/GenBank/DDBJ databases">
        <title>Genetic diversity of glacier-inhabiting Cryobacterium bacteria in China and description of Cryobacterium mengkeensis sp. nov. and Arthrobacter glacialis sp. nov.</title>
        <authorList>
            <person name="Liu Q."/>
            <person name="Xin Y.-H."/>
        </authorList>
    </citation>
    <scope>NUCLEOTIDE SEQUENCE [LARGE SCALE GENOMIC DNA]</scope>
    <source>
        <strain evidence="2 3">LI2</strain>
    </source>
</reference>
<keyword evidence="1" id="KW-0472">Membrane</keyword>
<dbReference type="OrthoDB" id="9878103at2"/>
<name>A0A2V5LII8_9MICC</name>
<keyword evidence="1" id="KW-1133">Transmembrane helix</keyword>
<keyword evidence="1" id="KW-0812">Transmembrane</keyword>
<accession>A0A2V5LII8</accession>
<comment type="caution">
    <text evidence="2">The sequence shown here is derived from an EMBL/GenBank/DDBJ whole genome shotgun (WGS) entry which is preliminary data.</text>
</comment>